<keyword evidence="2" id="KW-1185">Reference proteome</keyword>
<reference evidence="2" key="1">
    <citation type="submission" date="2013-09" db="EMBL/GenBank/DDBJ databases">
        <title>Corchorus olitorius genome sequencing.</title>
        <authorList>
            <person name="Alam M."/>
            <person name="Haque M.S."/>
            <person name="Islam M.S."/>
            <person name="Emdad E.M."/>
            <person name="Islam M.M."/>
            <person name="Ahmed B."/>
            <person name="Halim A."/>
            <person name="Hossen Q.M.M."/>
            <person name="Hossain M.Z."/>
            <person name="Ahmed R."/>
            <person name="Khan M.M."/>
            <person name="Islam R."/>
            <person name="Rashid M.M."/>
            <person name="Khan S.A."/>
            <person name="Rahman M.S."/>
            <person name="Alam M."/>
            <person name="Yahiya A.S."/>
            <person name="Khan M.S."/>
            <person name="Azam M.S."/>
            <person name="Haque T."/>
            <person name="Lashkar M.Z.H."/>
            <person name="Akhand A.I."/>
            <person name="Morshed G."/>
            <person name="Roy S."/>
            <person name="Uddin K.S."/>
            <person name="Rabeya T."/>
            <person name="Hossain A.S."/>
            <person name="Chowdhury A."/>
            <person name="Snigdha A.R."/>
            <person name="Mortoza M.S."/>
            <person name="Matin S.A."/>
            <person name="Hoque S.M.E."/>
            <person name="Islam M.K."/>
            <person name="Roy D.K."/>
            <person name="Haider R."/>
            <person name="Moosa M.M."/>
            <person name="Elias S.M."/>
            <person name="Hasan A.M."/>
            <person name="Jahan S."/>
            <person name="Shafiuddin M."/>
            <person name="Mahmood N."/>
            <person name="Shommy N.S."/>
        </authorList>
    </citation>
    <scope>NUCLEOTIDE SEQUENCE [LARGE SCALE GENOMIC DNA]</scope>
    <source>
        <strain evidence="2">cv. O-4</strain>
    </source>
</reference>
<organism evidence="1 2">
    <name type="scientific">Corchorus olitorius</name>
    <dbReference type="NCBI Taxonomy" id="93759"/>
    <lineage>
        <taxon>Eukaryota</taxon>
        <taxon>Viridiplantae</taxon>
        <taxon>Streptophyta</taxon>
        <taxon>Embryophyta</taxon>
        <taxon>Tracheophyta</taxon>
        <taxon>Spermatophyta</taxon>
        <taxon>Magnoliopsida</taxon>
        <taxon>eudicotyledons</taxon>
        <taxon>Gunneridae</taxon>
        <taxon>Pentapetalae</taxon>
        <taxon>rosids</taxon>
        <taxon>malvids</taxon>
        <taxon>Malvales</taxon>
        <taxon>Malvaceae</taxon>
        <taxon>Grewioideae</taxon>
        <taxon>Apeibeae</taxon>
        <taxon>Corchorus</taxon>
    </lineage>
</organism>
<protein>
    <submittedName>
        <fullName evidence="1">Uncharacterized protein</fullName>
    </submittedName>
</protein>
<proteinExistence type="predicted"/>
<evidence type="ECO:0000313" key="1">
    <source>
        <dbReference type="EMBL" id="OMP06978.1"/>
    </source>
</evidence>
<dbReference type="EMBL" id="AWUE01013456">
    <property type="protein sequence ID" value="OMP06978.1"/>
    <property type="molecule type" value="Genomic_DNA"/>
</dbReference>
<dbReference type="OrthoDB" id="5204190at2759"/>
<dbReference type="AlphaFoldDB" id="A0A1R3KJ06"/>
<accession>A0A1R3KJ06</accession>
<dbReference type="Proteomes" id="UP000187203">
    <property type="component" value="Unassembled WGS sequence"/>
</dbReference>
<evidence type="ECO:0000313" key="2">
    <source>
        <dbReference type="Proteomes" id="UP000187203"/>
    </source>
</evidence>
<gene>
    <name evidence="1" type="ORF">COLO4_07775</name>
</gene>
<comment type="caution">
    <text evidence="1">The sequence shown here is derived from an EMBL/GenBank/DDBJ whole genome shotgun (WGS) entry which is preliminary data.</text>
</comment>
<name>A0A1R3KJ06_9ROSI</name>
<sequence length="65" mass="7121">MDADPNSVTRPVRLMGTAQQIAKAEQLINYVLAELSADMQKEGILNSKLQNVKMVDCITERADSG</sequence>